<accession>A0A5B7JZH2</accession>
<reference evidence="2 3" key="1">
    <citation type="submission" date="2019-05" db="EMBL/GenBank/DDBJ databases">
        <title>Another draft genome of Portunus trituberculatus and its Hox gene families provides insights of decapod evolution.</title>
        <authorList>
            <person name="Jeong J.-H."/>
            <person name="Song I."/>
            <person name="Kim S."/>
            <person name="Choi T."/>
            <person name="Kim D."/>
            <person name="Ryu S."/>
            <person name="Kim W."/>
        </authorList>
    </citation>
    <scope>NUCLEOTIDE SEQUENCE [LARGE SCALE GENOMIC DNA]</scope>
    <source>
        <tissue evidence="2">Muscle</tissue>
    </source>
</reference>
<gene>
    <name evidence="2" type="ORF">E2C01_095690</name>
</gene>
<proteinExistence type="predicted"/>
<comment type="caution">
    <text evidence="2">The sequence shown here is derived from an EMBL/GenBank/DDBJ whole genome shotgun (WGS) entry which is preliminary data.</text>
</comment>
<dbReference type="Proteomes" id="UP000324222">
    <property type="component" value="Unassembled WGS sequence"/>
</dbReference>
<organism evidence="2 3">
    <name type="scientific">Portunus trituberculatus</name>
    <name type="common">Swimming crab</name>
    <name type="synonym">Neptunus trituberculatus</name>
    <dbReference type="NCBI Taxonomy" id="210409"/>
    <lineage>
        <taxon>Eukaryota</taxon>
        <taxon>Metazoa</taxon>
        <taxon>Ecdysozoa</taxon>
        <taxon>Arthropoda</taxon>
        <taxon>Crustacea</taxon>
        <taxon>Multicrustacea</taxon>
        <taxon>Malacostraca</taxon>
        <taxon>Eumalacostraca</taxon>
        <taxon>Eucarida</taxon>
        <taxon>Decapoda</taxon>
        <taxon>Pleocyemata</taxon>
        <taxon>Brachyura</taxon>
        <taxon>Eubrachyura</taxon>
        <taxon>Portunoidea</taxon>
        <taxon>Portunidae</taxon>
        <taxon>Portuninae</taxon>
        <taxon>Portunus</taxon>
    </lineage>
</organism>
<evidence type="ECO:0000313" key="2">
    <source>
        <dbReference type="EMBL" id="MPD00230.1"/>
    </source>
</evidence>
<evidence type="ECO:0000313" key="3">
    <source>
        <dbReference type="Proteomes" id="UP000324222"/>
    </source>
</evidence>
<dbReference type="EMBL" id="VSRR010122016">
    <property type="protein sequence ID" value="MPD00230.1"/>
    <property type="molecule type" value="Genomic_DNA"/>
</dbReference>
<dbReference type="AlphaFoldDB" id="A0A5B7JZH2"/>
<keyword evidence="3" id="KW-1185">Reference proteome</keyword>
<feature type="region of interest" description="Disordered" evidence="1">
    <location>
        <begin position="56"/>
        <end position="77"/>
    </location>
</feature>
<sequence length="77" mass="8528">MAPPKVWHTDGALWEGVPAHYGLDVCVATKVYKTFFGPANPQIHRRILMKRVFRSSGSIKRGSADCSSAPNTKKPFL</sequence>
<evidence type="ECO:0000256" key="1">
    <source>
        <dbReference type="SAM" id="MobiDB-lite"/>
    </source>
</evidence>
<name>A0A5B7JZH2_PORTR</name>
<protein>
    <submittedName>
        <fullName evidence="2">Uncharacterized protein</fullName>
    </submittedName>
</protein>